<gene>
    <name evidence="2" type="ORF">tinsulaeT_09120</name>
</gene>
<feature type="transmembrane region" description="Helical" evidence="1">
    <location>
        <begin position="53"/>
        <end position="73"/>
    </location>
</feature>
<organism evidence="2 3">
    <name type="scientific">Thalassotalea insulae</name>
    <dbReference type="NCBI Taxonomy" id="2056778"/>
    <lineage>
        <taxon>Bacteria</taxon>
        <taxon>Pseudomonadati</taxon>
        <taxon>Pseudomonadota</taxon>
        <taxon>Gammaproteobacteria</taxon>
        <taxon>Alteromonadales</taxon>
        <taxon>Colwelliaceae</taxon>
        <taxon>Thalassotalea</taxon>
    </lineage>
</organism>
<dbReference type="EMBL" id="BSST01000001">
    <property type="protein sequence ID" value="GLX77572.1"/>
    <property type="molecule type" value="Genomic_DNA"/>
</dbReference>
<keyword evidence="1" id="KW-0812">Transmembrane</keyword>
<protein>
    <recommendedName>
        <fullName evidence="4">O-antigen ligase-like membrane protein</fullName>
    </recommendedName>
</protein>
<name>A0ABQ6GQ78_9GAMM</name>
<feature type="transmembrane region" description="Helical" evidence="1">
    <location>
        <begin position="106"/>
        <end position="131"/>
    </location>
</feature>
<evidence type="ECO:0000313" key="2">
    <source>
        <dbReference type="EMBL" id="GLX77572.1"/>
    </source>
</evidence>
<keyword evidence="1" id="KW-1133">Transmembrane helix</keyword>
<accession>A0ABQ6GQ78</accession>
<feature type="transmembrane region" description="Helical" evidence="1">
    <location>
        <begin position="151"/>
        <end position="170"/>
    </location>
</feature>
<dbReference type="RefSeq" id="WP_284243440.1">
    <property type="nucleotide sequence ID" value="NZ_BSST01000001.1"/>
</dbReference>
<feature type="transmembrane region" description="Helical" evidence="1">
    <location>
        <begin position="207"/>
        <end position="225"/>
    </location>
</feature>
<reference evidence="2 3" key="1">
    <citation type="submission" date="2023-03" db="EMBL/GenBank/DDBJ databases">
        <title>Draft genome sequence of Thalassotalea insulae KCTC 62186T.</title>
        <authorList>
            <person name="Sawabe T."/>
        </authorList>
    </citation>
    <scope>NUCLEOTIDE SEQUENCE [LARGE SCALE GENOMIC DNA]</scope>
    <source>
        <strain evidence="2 3">KCTC 62186</strain>
    </source>
</reference>
<feature type="transmembrane region" description="Helical" evidence="1">
    <location>
        <begin position="79"/>
        <end position="99"/>
    </location>
</feature>
<comment type="caution">
    <text evidence="2">The sequence shown here is derived from an EMBL/GenBank/DDBJ whole genome shotgun (WGS) entry which is preliminary data.</text>
</comment>
<sequence>MIIRKENLFNITSIFLIFIASMVTALPGGVTKFTLLSLTLLNISYIKISKTKVISILALISFLLIRILFTGVAHFEQSMIVLCILFIWFLSLPINASYFNSIIKPAIFLLFLLGFIASIFTAFFGIGNFASSMLPKGLPYVFAFKGTTSTPQTYGTIGILSYLCITLFSTNSNTKKLKQRFTLVLANFALNRVTLIETILLICRKHMILFFMMLIVVGIVASLFSDNVLFTISTLQSRIDLTRGIWEQYLNSQSSNILFGNFKQPDVFYSTSYMDINYIENGYMFLLYYFGILGTACYLAFFTLFLIVLPIAKKIQVNKAIFYVAIIYFLFVPLLTHEFLSISYYLMLYLVLYVYKSQYQDQINP</sequence>
<feature type="transmembrane region" description="Helical" evidence="1">
    <location>
        <begin position="286"/>
        <end position="309"/>
    </location>
</feature>
<evidence type="ECO:0008006" key="4">
    <source>
        <dbReference type="Google" id="ProtNLM"/>
    </source>
</evidence>
<proteinExistence type="predicted"/>
<dbReference type="Proteomes" id="UP001157186">
    <property type="component" value="Unassembled WGS sequence"/>
</dbReference>
<keyword evidence="3" id="KW-1185">Reference proteome</keyword>
<evidence type="ECO:0000256" key="1">
    <source>
        <dbReference type="SAM" id="Phobius"/>
    </source>
</evidence>
<evidence type="ECO:0000313" key="3">
    <source>
        <dbReference type="Proteomes" id="UP001157186"/>
    </source>
</evidence>
<feature type="transmembrane region" description="Helical" evidence="1">
    <location>
        <begin position="14"/>
        <end position="41"/>
    </location>
</feature>
<keyword evidence="1" id="KW-0472">Membrane</keyword>
<feature type="transmembrane region" description="Helical" evidence="1">
    <location>
        <begin position="321"/>
        <end position="347"/>
    </location>
</feature>